<gene>
    <name evidence="2" type="ORF">ENN98_03365</name>
</gene>
<evidence type="ECO:0000313" key="2">
    <source>
        <dbReference type="EMBL" id="HET97730.1"/>
    </source>
</evidence>
<dbReference type="Gene3D" id="3.20.20.370">
    <property type="entry name" value="Glycoside hydrolase/deacetylase"/>
    <property type="match status" value="1"/>
</dbReference>
<dbReference type="EMBL" id="DSDS01000074">
    <property type="protein sequence ID" value="HET97730.1"/>
    <property type="molecule type" value="Genomic_DNA"/>
</dbReference>
<dbReference type="PANTHER" id="PTHR30105">
    <property type="entry name" value="UNCHARACTERIZED YIBQ-RELATED"/>
    <property type="match status" value="1"/>
</dbReference>
<dbReference type="GO" id="GO:0005975">
    <property type="term" value="P:carbohydrate metabolic process"/>
    <property type="evidence" value="ECO:0007669"/>
    <property type="project" value="InterPro"/>
</dbReference>
<accession>A0A7C2XGQ0</accession>
<dbReference type="SUPFAM" id="SSF88713">
    <property type="entry name" value="Glycoside hydrolase/deacetylase"/>
    <property type="match status" value="1"/>
</dbReference>
<name>A0A7C2XGQ0_9BACT</name>
<feature type="non-terminal residue" evidence="2">
    <location>
        <position position="1"/>
    </location>
</feature>
<proteinExistence type="predicted"/>
<evidence type="ECO:0000256" key="1">
    <source>
        <dbReference type="SAM" id="MobiDB-lite"/>
    </source>
</evidence>
<protein>
    <submittedName>
        <fullName evidence="2">Divergent polysaccharide deacetylase family protein</fullName>
    </submittedName>
</protein>
<dbReference type="AlphaFoldDB" id="A0A7C2XGQ0"/>
<sequence>PPAPAMPRKAASPSVPAPPPDLPRFGGAGTGSDQRPLVAIIIDDMGYRPETERLMLALDLELTFSFLPFSPHLNQSLITARQQNRDILLHLPLEALDGKWSSTPGMLLTTMGSEDIADGFAAALARVPMAIGLNNHMGSRFTADPVAMDRLLAQTARYDLFFLDSLTTPDSVAAAAAARHQVPYLRRDVFLDNDQDEQKISAQLESLLKIAEKRGYAIGIGHSYPETLQALQSFRPELERRAQPVGLSRLYQLQ</sequence>
<dbReference type="PANTHER" id="PTHR30105:SF2">
    <property type="entry name" value="DIVERGENT POLYSACCHARIDE DEACETYLASE SUPERFAMILY"/>
    <property type="match status" value="1"/>
</dbReference>
<organism evidence="2">
    <name type="scientific">Desulfurivibrio alkaliphilus</name>
    <dbReference type="NCBI Taxonomy" id="427923"/>
    <lineage>
        <taxon>Bacteria</taxon>
        <taxon>Pseudomonadati</taxon>
        <taxon>Thermodesulfobacteriota</taxon>
        <taxon>Desulfobulbia</taxon>
        <taxon>Desulfobulbales</taxon>
        <taxon>Desulfobulbaceae</taxon>
        <taxon>Desulfurivibrio</taxon>
    </lineage>
</organism>
<dbReference type="InterPro" id="IPR011330">
    <property type="entry name" value="Glyco_hydro/deAcase_b/a-brl"/>
</dbReference>
<reference evidence="2" key="1">
    <citation type="journal article" date="2020" name="mSystems">
        <title>Genome- and Community-Level Interaction Insights into Carbon Utilization and Element Cycling Functions of Hydrothermarchaeota in Hydrothermal Sediment.</title>
        <authorList>
            <person name="Zhou Z."/>
            <person name="Liu Y."/>
            <person name="Xu W."/>
            <person name="Pan J."/>
            <person name="Luo Z.H."/>
            <person name="Li M."/>
        </authorList>
    </citation>
    <scope>NUCLEOTIDE SEQUENCE [LARGE SCALE GENOMIC DNA]</scope>
    <source>
        <strain evidence="2">SpSt-1224</strain>
    </source>
</reference>
<dbReference type="CDD" id="cd10936">
    <property type="entry name" value="CE4_DAC2"/>
    <property type="match status" value="1"/>
</dbReference>
<comment type="caution">
    <text evidence="2">The sequence shown here is derived from an EMBL/GenBank/DDBJ whole genome shotgun (WGS) entry which is preliminary data.</text>
</comment>
<dbReference type="Proteomes" id="UP000885986">
    <property type="component" value="Unassembled WGS sequence"/>
</dbReference>
<dbReference type="Pfam" id="PF04748">
    <property type="entry name" value="Polysacc_deac_2"/>
    <property type="match status" value="1"/>
</dbReference>
<feature type="region of interest" description="Disordered" evidence="1">
    <location>
        <begin position="1"/>
        <end position="31"/>
    </location>
</feature>
<dbReference type="InterPro" id="IPR006837">
    <property type="entry name" value="Divergent_DAC"/>
</dbReference>